<dbReference type="AlphaFoldDB" id="A0A1X0RL06"/>
<gene>
    <name evidence="1" type="ORF">BCV71DRAFT_159510</name>
</gene>
<dbReference type="OMA" id="ENSIWIQ"/>
<evidence type="ECO:0000313" key="2">
    <source>
        <dbReference type="Proteomes" id="UP000242381"/>
    </source>
</evidence>
<dbReference type="VEuPathDB" id="FungiDB:BCV72DRAFT_328462"/>
<accession>A0A1X0RL06</accession>
<name>A0A1X0RL06_RHIZD</name>
<protein>
    <submittedName>
        <fullName evidence="1">Uncharacterized protein</fullName>
    </submittedName>
</protein>
<feature type="non-terminal residue" evidence="1">
    <location>
        <position position="1"/>
    </location>
</feature>
<reference evidence="1 2" key="1">
    <citation type="journal article" date="2016" name="Proc. Natl. Acad. Sci. U.S.A.">
        <title>Lipid metabolic changes in an early divergent fungus govern the establishment of a mutualistic symbiosis with endobacteria.</title>
        <authorList>
            <person name="Lastovetsky O.A."/>
            <person name="Gaspar M.L."/>
            <person name="Mondo S.J."/>
            <person name="LaButti K.M."/>
            <person name="Sandor L."/>
            <person name="Grigoriev I.V."/>
            <person name="Henry S.A."/>
            <person name="Pawlowska T.E."/>
        </authorList>
    </citation>
    <scope>NUCLEOTIDE SEQUENCE [LARGE SCALE GENOMIC DNA]</scope>
    <source>
        <strain evidence="1 2">ATCC 11559</strain>
    </source>
</reference>
<proteinExistence type="predicted"/>
<sequence>IRNVTFRAQLFVNYLSVENKEKLNHNHLKSQNFWYAVCQLVMGEKVTNKDYVDNFVVLAFDDFKTAFGSIIYDRKRNCITGHSDSLSAACVTLATTYLNHIVENFKKRFFCYMYNKLCEIYTLGDYKKSVIYDLIHEYVWELMVDGDPKWPKGIDLVSKSRVDTMIQSLKKDLPTSPTPENLSATPGSFIPFLATTLSSVE</sequence>
<evidence type="ECO:0000313" key="1">
    <source>
        <dbReference type="EMBL" id="ORE12588.1"/>
    </source>
</evidence>
<feature type="non-terminal residue" evidence="1">
    <location>
        <position position="201"/>
    </location>
</feature>
<organism evidence="1 2">
    <name type="scientific">Rhizopus microsporus</name>
    <dbReference type="NCBI Taxonomy" id="58291"/>
    <lineage>
        <taxon>Eukaryota</taxon>
        <taxon>Fungi</taxon>
        <taxon>Fungi incertae sedis</taxon>
        <taxon>Mucoromycota</taxon>
        <taxon>Mucoromycotina</taxon>
        <taxon>Mucoromycetes</taxon>
        <taxon>Mucorales</taxon>
        <taxon>Mucorineae</taxon>
        <taxon>Rhizopodaceae</taxon>
        <taxon>Rhizopus</taxon>
    </lineage>
</organism>
<dbReference type="EMBL" id="KV921637">
    <property type="protein sequence ID" value="ORE12588.1"/>
    <property type="molecule type" value="Genomic_DNA"/>
</dbReference>
<dbReference type="Proteomes" id="UP000242381">
    <property type="component" value="Unassembled WGS sequence"/>
</dbReference>